<dbReference type="Pfam" id="PF02931">
    <property type="entry name" value="Neur_chan_LBD"/>
    <property type="match status" value="1"/>
</dbReference>
<proteinExistence type="predicted"/>
<evidence type="ECO:0000256" key="5">
    <source>
        <dbReference type="SAM" id="Phobius"/>
    </source>
</evidence>
<name>A0AAF3J883_9BILA</name>
<feature type="signal peptide" evidence="6">
    <location>
        <begin position="1"/>
        <end position="18"/>
    </location>
</feature>
<evidence type="ECO:0000313" key="8">
    <source>
        <dbReference type="Proteomes" id="UP000887575"/>
    </source>
</evidence>
<evidence type="ECO:0000259" key="7">
    <source>
        <dbReference type="Pfam" id="PF02931"/>
    </source>
</evidence>
<sequence length="314" mass="35031">MLVFLLLSLTKYISIADGGFVYANNGESDEFNLYMTNSASVLDELFAKRSYNKNHPPIFVPMPKNFSASKTRRMKIEFTLNYVKLFDLDAEKQMFSSRLEIQMKWRDPRLTWNETQFGGVTSVLTTSDMIWIADAGISSAKTLDVVSGLAAQTVQIYSNGTISMTTAYYAETACPIYANVFPFDSQNCSIEILSLSLETEWISMEASFLNLPGQLVGNGEWDVVNASAVLFPPGLTEVMQIVTFLIIIKRVPNFYVYVIALPCFILTVLSIIGMFWTPNTKKEQLTKLSIGLTSLVSITVLMGMLADAIPKTQN</sequence>
<dbReference type="CDD" id="cd18989">
    <property type="entry name" value="LGIC_ECD_cation"/>
    <property type="match status" value="1"/>
</dbReference>
<dbReference type="SUPFAM" id="SSF90112">
    <property type="entry name" value="Neurotransmitter-gated ion-channel transmembrane pore"/>
    <property type="match status" value="1"/>
</dbReference>
<feature type="transmembrane region" description="Helical" evidence="5">
    <location>
        <begin position="254"/>
        <end position="276"/>
    </location>
</feature>
<evidence type="ECO:0000256" key="6">
    <source>
        <dbReference type="SAM" id="SignalP"/>
    </source>
</evidence>
<keyword evidence="2 5" id="KW-0812">Transmembrane</keyword>
<evidence type="ECO:0000256" key="1">
    <source>
        <dbReference type="ARBA" id="ARBA00004141"/>
    </source>
</evidence>
<dbReference type="SUPFAM" id="SSF63712">
    <property type="entry name" value="Nicotinic receptor ligand binding domain-like"/>
    <property type="match status" value="1"/>
</dbReference>
<keyword evidence="4 5" id="KW-0472">Membrane</keyword>
<reference evidence="9" key="1">
    <citation type="submission" date="2024-02" db="UniProtKB">
        <authorList>
            <consortium name="WormBaseParasite"/>
        </authorList>
    </citation>
    <scope>IDENTIFICATION</scope>
</reference>
<dbReference type="WBParaSite" id="MBELARI_LOCUS2569">
    <property type="protein sequence ID" value="MBELARI_LOCUS2569"/>
    <property type="gene ID" value="MBELARI_LOCUS2569"/>
</dbReference>
<feature type="transmembrane region" description="Helical" evidence="5">
    <location>
        <begin position="288"/>
        <end position="309"/>
    </location>
</feature>
<dbReference type="AlphaFoldDB" id="A0AAF3J883"/>
<evidence type="ECO:0000313" key="9">
    <source>
        <dbReference type="WBParaSite" id="MBELARI_LOCUS2569"/>
    </source>
</evidence>
<dbReference type="Gene3D" id="2.70.170.10">
    <property type="entry name" value="Neurotransmitter-gated ion-channel ligand-binding domain"/>
    <property type="match status" value="1"/>
</dbReference>
<dbReference type="InterPro" id="IPR036734">
    <property type="entry name" value="Neur_chan_lig-bd_sf"/>
</dbReference>
<evidence type="ECO:0000256" key="2">
    <source>
        <dbReference type="ARBA" id="ARBA00022692"/>
    </source>
</evidence>
<dbReference type="Proteomes" id="UP000887575">
    <property type="component" value="Unassembled WGS sequence"/>
</dbReference>
<protein>
    <recommendedName>
        <fullName evidence="7">Neurotransmitter-gated ion-channel ligand-binding domain-containing protein</fullName>
    </recommendedName>
</protein>
<dbReference type="InterPro" id="IPR006201">
    <property type="entry name" value="Neur_channel"/>
</dbReference>
<keyword evidence="3 5" id="KW-1133">Transmembrane helix</keyword>
<dbReference type="InterPro" id="IPR036719">
    <property type="entry name" value="Neuro-gated_channel_TM_sf"/>
</dbReference>
<dbReference type="GO" id="GO:0005230">
    <property type="term" value="F:extracellular ligand-gated monoatomic ion channel activity"/>
    <property type="evidence" value="ECO:0007669"/>
    <property type="project" value="InterPro"/>
</dbReference>
<comment type="subcellular location">
    <subcellularLocation>
        <location evidence="1">Membrane</location>
        <topology evidence="1">Multi-pass membrane protein</topology>
    </subcellularLocation>
</comment>
<keyword evidence="8" id="KW-1185">Reference proteome</keyword>
<dbReference type="InterPro" id="IPR006202">
    <property type="entry name" value="Neur_chan_lig-bd"/>
</dbReference>
<organism evidence="8 9">
    <name type="scientific">Mesorhabditis belari</name>
    <dbReference type="NCBI Taxonomy" id="2138241"/>
    <lineage>
        <taxon>Eukaryota</taxon>
        <taxon>Metazoa</taxon>
        <taxon>Ecdysozoa</taxon>
        <taxon>Nematoda</taxon>
        <taxon>Chromadorea</taxon>
        <taxon>Rhabditida</taxon>
        <taxon>Rhabditina</taxon>
        <taxon>Rhabditomorpha</taxon>
        <taxon>Rhabditoidea</taxon>
        <taxon>Rhabditidae</taxon>
        <taxon>Mesorhabditinae</taxon>
        <taxon>Mesorhabditis</taxon>
    </lineage>
</organism>
<dbReference type="InterPro" id="IPR038050">
    <property type="entry name" value="Neuro_actylchol_rec"/>
</dbReference>
<keyword evidence="6" id="KW-0732">Signal</keyword>
<dbReference type="Gene3D" id="1.20.58.390">
    <property type="entry name" value="Neurotransmitter-gated ion-channel transmembrane domain"/>
    <property type="match status" value="1"/>
</dbReference>
<dbReference type="GO" id="GO:0004888">
    <property type="term" value="F:transmembrane signaling receptor activity"/>
    <property type="evidence" value="ECO:0007669"/>
    <property type="project" value="InterPro"/>
</dbReference>
<dbReference type="GO" id="GO:0016020">
    <property type="term" value="C:membrane"/>
    <property type="evidence" value="ECO:0007669"/>
    <property type="project" value="UniProtKB-SubCell"/>
</dbReference>
<feature type="chain" id="PRO_5042094198" description="Neurotransmitter-gated ion-channel ligand-binding domain-containing protein" evidence="6">
    <location>
        <begin position="19"/>
        <end position="314"/>
    </location>
</feature>
<accession>A0AAF3J883</accession>
<dbReference type="PRINTS" id="PR00252">
    <property type="entry name" value="NRIONCHANNEL"/>
</dbReference>
<dbReference type="PANTHER" id="PTHR18945">
    <property type="entry name" value="NEUROTRANSMITTER GATED ION CHANNEL"/>
    <property type="match status" value="1"/>
</dbReference>
<evidence type="ECO:0000256" key="3">
    <source>
        <dbReference type="ARBA" id="ARBA00022989"/>
    </source>
</evidence>
<evidence type="ECO:0000256" key="4">
    <source>
        <dbReference type="ARBA" id="ARBA00023136"/>
    </source>
</evidence>
<feature type="domain" description="Neurotransmitter-gated ion-channel ligand-binding" evidence="7">
    <location>
        <begin position="41"/>
        <end position="251"/>
    </location>
</feature>